<organism evidence="1 2">
    <name type="scientific">Acinetobacter proteolyticus</name>
    <dbReference type="NCBI Taxonomy" id="1776741"/>
    <lineage>
        <taxon>Bacteria</taxon>
        <taxon>Pseudomonadati</taxon>
        <taxon>Pseudomonadota</taxon>
        <taxon>Gammaproteobacteria</taxon>
        <taxon>Moraxellales</taxon>
        <taxon>Moraxellaceae</taxon>
        <taxon>Acinetobacter</taxon>
    </lineage>
</organism>
<dbReference type="Gene3D" id="1.25.40.10">
    <property type="entry name" value="Tetratricopeptide repeat domain"/>
    <property type="match status" value="1"/>
</dbReference>
<evidence type="ECO:0000313" key="2">
    <source>
        <dbReference type="Proteomes" id="UP000430404"/>
    </source>
</evidence>
<reference evidence="1 2" key="1">
    <citation type="submission" date="2019-10" db="EMBL/GenBank/DDBJ databases">
        <authorList>
            <person name="Karimi E."/>
        </authorList>
    </citation>
    <scope>NUCLEOTIDE SEQUENCE [LARGE SCALE GENOMIC DNA]</scope>
    <source>
        <strain evidence="1">Acinetobacter sp. 8BE</strain>
    </source>
</reference>
<dbReference type="PANTHER" id="PTHR11102:SF160">
    <property type="entry name" value="ERAD-ASSOCIATED E3 UBIQUITIN-PROTEIN LIGASE COMPONENT HRD3"/>
    <property type="match status" value="1"/>
</dbReference>
<gene>
    <name evidence="1" type="ORF">ACI8B_180115</name>
</gene>
<dbReference type="EMBL" id="CABWKZ010000010">
    <property type="protein sequence ID" value="VXA54644.1"/>
    <property type="molecule type" value="Genomic_DNA"/>
</dbReference>
<accession>A0A653K2E5</accession>
<proteinExistence type="predicted"/>
<dbReference type="InterPro" id="IPR011990">
    <property type="entry name" value="TPR-like_helical_dom_sf"/>
</dbReference>
<dbReference type="SMART" id="SM00671">
    <property type="entry name" value="SEL1"/>
    <property type="match status" value="3"/>
</dbReference>
<dbReference type="Pfam" id="PF08238">
    <property type="entry name" value="Sel1"/>
    <property type="match status" value="3"/>
</dbReference>
<dbReference type="RefSeq" id="WP_159724813.1">
    <property type="nucleotide sequence ID" value="NZ_LR732744.1"/>
</dbReference>
<name>A0A653K2E5_9GAMM</name>
<sequence>MLDQDFQTSNIKTIISKYRKNRFKQPFYIGMVLAITLGNYPSAYAQNDLTLTVSNQLELANQGNTAAQVYIADSYYMGRNGFPMDDKLALKYYLLAANKNHAEAQYILATMYLEGEGTTVNQQLAFKYLEKSAYNNLSQAQFALGLWYQDGDDFLKANPQKAKYWLNKAAKNNSTQAQIELEELIQ</sequence>
<dbReference type="SUPFAM" id="SSF81901">
    <property type="entry name" value="HCP-like"/>
    <property type="match status" value="1"/>
</dbReference>
<dbReference type="InterPro" id="IPR006597">
    <property type="entry name" value="Sel1-like"/>
</dbReference>
<dbReference type="Proteomes" id="UP000430404">
    <property type="component" value="Unassembled WGS sequence"/>
</dbReference>
<evidence type="ECO:0000313" key="1">
    <source>
        <dbReference type="EMBL" id="VXA54644.1"/>
    </source>
</evidence>
<dbReference type="InterPro" id="IPR050767">
    <property type="entry name" value="Sel1_AlgK"/>
</dbReference>
<protein>
    <submittedName>
        <fullName evidence="1">Sel1 repeat family protein</fullName>
    </submittedName>
</protein>
<dbReference type="PANTHER" id="PTHR11102">
    <property type="entry name" value="SEL-1-LIKE PROTEIN"/>
    <property type="match status" value="1"/>
</dbReference>
<dbReference type="AlphaFoldDB" id="A0A653K2E5"/>